<feature type="transmembrane region" description="Helical" evidence="1">
    <location>
        <begin position="268"/>
        <end position="297"/>
    </location>
</feature>
<dbReference type="Pfam" id="PF25231">
    <property type="entry name" value="DUF7847"/>
    <property type="match status" value="1"/>
</dbReference>
<dbReference type="EMBL" id="FONG01000033">
    <property type="protein sequence ID" value="SFF86438.1"/>
    <property type="molecule type" value="Genomic_DNA"/>
</dbReference>
<dbReference type="STRING" id="380248.SAMN05216251_1332"/>
<feature type="transmembrane region" description="Helical" evidence="1">
    <location>
        <begin position="218"/>
        <end position="248"/>
    </location>
</feature>
<dbReference type="PANTHER" id="PTHR33133:SF1">
    <property type="entry name" value="EXPRESSED PROTEIN-RELATED"/>
    <property type="match status" value="1"/>
</dbReference>
<keyword evidence="1" id="KW-0472">Membrane</keyword>
<feature type="transmembrane region" description="Helical" evidence="1">
    <location>
        <begin position="32"/>
        <end position="51"/>
    </location>
</feature>
<reference evidence="3 4" key="1">
    <citation type="submission" date="2016-10" db="EMBL/GenBank/DDBJ databases">
        <authorList>
            <person name="de Groot N.N."/>
        </authorList>
    </citation>
    <scope>NUCLEOTIDE SEQUENCE [LARGE SCALE GENOMIC DNA]</scope>
    <source>
        <strain evidence="3 4">CGMCC 4.3510</strain>
    </source>
</reference>
<feature type="domain" description="DUF7847" evidence="2">
    <location>
        <begin position="15"/>
        <end position="265"/>
    </location>
</feature>
<evidence type="ECO:0000259" key="2">
    <source>
        <dbReference type="Pfam" id="PF25231"/>
    </source>
</evidence>
<feature type="transmembrane region" description="Helical" evidence="1">
    <location>
        <begin position="135"/>
        <end position="162"/>
    </location>
</feature>
<evidence type="ECO:0000256" key="1">
    <source>
        <dbReference type="SAM" id="Phobius"/>
    </source>
</evidence>
<evidence type="ECO:0000313" key="3">
    <source>
        <dbReference type="EMBL" id="SFF86438.1"/>
    </source>
</evidence>
<accession>A0A1I2M6I4</accession>
<keyword evidence="4" id="KW-1185">Reference proteome</keyword>
<dbReference type="PANTHER" id="PTHR33133">
    <property type="entry name" value="OS08G0107100 PROTEIN-RELATED"/>
    <property type="match status" value="1"/>
</dbReference>
<keyword evidence="1" id="KW-0812">Transmembrane</keyword>
<dbReference type="RefSeq" id="WP_322937034.1">
    <property type="nucleotide sequence ID" value="NZ_FONG01000033.1"/>
</dbReference>
<gene>
    <name evidence="3" type="ORF">SAMN05216251_1332</name>
</gene>
<dbReference type="Proteomes" id="UP000199323">
    <property type="component" value="Unassembled WGS sequence"/>
</dbReference>
<organism evidence="3 4">
    <name type="scientific">Actinacidiphila alni</name>
    <dbReference type="NCBI Taxonomy" id="380248"/>
    <lineage>
        <taxon>Bacteria</taxon>
        <taxon>Bacillati</taxon>
        <taxon>Actinomycetota</taxon>
        <taxon>Actinomycetes</taxon>
        <taxon>Kitasatosporales</taxon>
        <taxon>Streptomycetaceae</taxon>
        <taxon>Actinacidiphila</taxon>
    </lineage>
</organism>
<dbReference type="AlphaFoldDB" id="A0A1I2M6I4"/>
<feature type="transmembrane region" description="Helical" evidence="1">
    <location>
        <begin position="89"/>
        <end position="114"/>
    </location>
</feature>
<sequence>MAPKPGVIPLRPLGAGEILDGALSVLRRHWRALLGVTFVVALVTQGLGVVIEGSLLDDDTRLQNLRDDPNPSVGEIMRAVSGAFASTGLTLLVVLIGTIAATAMVAVVASRAVLGRKVTAGEAWREARPRLPQMLGLTLLIPLIAAGILAVAALPGALIALAGAESGGAALASLGLLGGAVTAVWLVVQWSLAAPALMLEKQGIVQAMKRSAKLVRNAWWRVLGVQLLAAVLVYIASSIVQAPFLLIARGVTGDSVGSFLSGDSTPGWTFLCVAGIGAVLGSMLTLPISSGVTALLYMDQRIRREGLDIELLRAAEKGE</sequence>
<protein>
    <recommendedName>
        <fullName evidence="2">DUF7847 domain-containing protein</fullName>
    </recommendedName>
</protein>
<evidence type="ECO:0000313" key="4">
    <source>
        <dbReference type="Proteomes" id="UP000199323"/>
    </source>
</evidence>
<keyword evidence="1" id="KW-1133">Transmembrane helix</keyword>
<feature type="transmembrane region" description="Helical" evidence="1">
    <location>
        <begin position="174"/>
        <end position="197"/>
    </location>
</feature>
<name>A0A1I2M6I4_9ACTN</name>
<dbReference type="InterPro" id="IPR057169">
    <property type="entry name" value="DUF7847"/>
</dbReference>
<proteinExistence type="predicted"/>